<organism evidence="1 2">
    <name type="scientific">Spodoptera exigua</name>
    <name type="common">Beet armyworm</name>
    <name type="synonym">Noctua fulgens</name>
    <dbReference type="NCBI Taxonomy" id="7107"/>
    <lineage>
        <taxon>Eukaryota</taxon>
        <taxon>Metazoa</taxon>
        <taxon>Ecdysozoa</taxon>
        <taxon>Arthropoda</taxon>
        <taxon>Hexapoda</taxon>
        <taxon>Insecta</taxon>
        <taxon>Pterygota</taxon>
        <taxon>Neoptera</taxon>
        <taxon>Endopterygota</taxon>
        <taxon>Lepidoptera</taxon>
        <taxon>Glossata</taxon>
        <taxon>Ditrysia</taxon>
        <taxon>Noctuoidea</taxon>
        <taxon>Noctuidae</taxon>
        <taxon>Amphipyrinae</taxon>
        <taxon>Spodoptera</taxon>
    </lineage>
</organism>
<comment type="caution">
    <text evidence="1">The sequence shown here is derived from an EMBL/GenBank/DDBJ whole genome shotgun (WGS) entry which is preliminary data.</text>
</comment>
<protein>
    <submittedName>
        <fullName evidence="1">Uncharacterized protein</fullName>
    </submittedName>
</protein>
<dbReference type="Proteomes" id="UP000814243">
    <property type="component" value="Unassembled WGS sequence"/>
</dbReference>
<accession>A0A922MRZ9</accession>
<dbReference type="EMBL" id="JACEFF010000230">
    <property type="protein sequence ID" value="KAH9641514.1"/>
    <property type="molecule type" value="Genomic_DNA"/>
</dbReference>
<evidence type="ECO:0000313" key="1">
    <source>
        <dbReference type="EMBL" id="KAH9641514.1"/>
    </source>
</evidence>
<proteinExistence type="predicted"/>
<name>A0A922MRZ9_SPOEX</name>
<sequence>MKSDVSGMKLTIQELATHWKDVNTRLEVMEGRLESMELVTSQISVLQEDLGVANNTIKELRNINTQLKKTMMIETNMLD</sequence>
<evidence type="ECO:0000313" key="2">
    <source>
        <dbReference type="Proteomes" id="UP000814243"/>
    </source>
</evidence>
<reference evidence="1" key="1">
    <citation type="journal article" date="2021" name="G3 (Bethesda)">
        <title>Genome and transcriptome analysis of the beet armyworm Spodoptera exigua reveals targets for pest control. .</title>
        <authorList>
            <person name="Simon S."/>
            <person name="Breeschoten T."/>
            <person name="Jansen H.J."/>
            <person name="Dirks R.P."/>
            <person name="Schranz M.E."/>
            <person name="Ros V.I.D."/>
        </authorList>
    </citation>
    <scope>NUCLEOTIDE SEQUENCE</scope>
    <source>
        <strain evidence="1">TB_SE_WUR_2020</strain>
    </source>
</reference>
<gene>
    <name evidence="1" type="ORF">HF086_017850</name>
</gene>
<dbReference type="AlphaFoldDB" id="A0A922MRZ9"/>